<dbReference type="HAMAP" id="MF_03058">
    <property type="entry name" value="VMA21"/>
    <property type="match status" value="1"/>
</dbReference>
<keyword evidence="1 6" id="KW-0812">Transmembrane</keyword>
<dbReference type="EMBL" id="VXIS01000248">
    <property type="protein sequence ID" value="KAA8895708.1"/>
    <property type="molecule type" value="Genomic_DNA"/>
</dbReference>
<feature type="transmembrane region" description="Helical" evidence="6">
    <location>
        <begin position="35"/>
        <end position="56"/>
    </location>
</feature>
<dbReference type="AlphaFoldDB" id="A0A5J5ELU2"/>
<keyword evidence="2 6" id="KW-0256">Endoplasmic reticulum</keyword>
<feature type="short sequence motif" description="Prevents secretion from ER" evidence="6">
    <location>
        <begin position="104"/>
        <end position="107"/>
    </location>
</feature>
<keyword evidence="5 6" id="KW-0968">Cytoplasmic vesicle</keyword>
<protein>
    <submittedName>
        <fullName evidence="8">Vacuolar ATPase assembly integral membrane protein VMA21</fullName>
    </submittedName>
</protein>
<reference evidence="8 9" key="1">
    <citation type="submission" date="2019-09" db="EMBL/GenBank/DDBJ databases">
        <title>Draft genome of the ectomycorrhizal ascomycete Sphaerosporella brunnea.</title>
        <authorList>
            <consortium name="DOE Joint Genome Institute"/>
            <person name="Benucci G.M."/>
            <person name="Marozzi G."/>
            <person name="Antonielli L."/>
            <person name="Sanchez S."/>
            <person name="Marco P."/>
            <person name="Wang X."/>
            <person name="Falini L.B."/>
            <person name="Barry K."/>
            <person name="Haridas S."/>
            <person name="Lipzen A."/>
            <person name="Labutti K."/>
            <person name="Grigoriev I.V."/>
            <person name="Murat C."/>
            <person name="Martin F."/>
            <person name="Albertini E."/>
            <person name="Donnini D."/>
            <person name="Bonito G."/>
        </authorList>
    </citation>
    <scope>NUCLEOTIDE SEQUENCE [LARGE SCALE GENOMIC DNA]</scope>
    <source>
        <strain evidence="8 9">Sb_GMNB300</strain>
    </source>
</reference>
<dbReference type="FunCoup" id="A0A5J5ELU2">
    <property type="interactions" value="51"/>
</dbReference>
<comment type="similarity">
    <text evidence="6">Belongs to the VMA21 family.</text>
</comment>
<dbReference type="Pfam" id="PF09446">
    <property type="entry name" value="VMA21"/>
    <property type="match status" value="1"/>
</dbReference>
<dbReference type="Proteomes" id="UP000326924">
    <property type="component" value="Unassembled WGS sequence"/>
</dbReference>
<evidence type="ECO:0000256" key="1">
    <source>
        <dbReference type="ARBA" id="ARBA00022692"/>
    </source>
</evidence>
<dbReference type="GO" id="GO:0070072">
    <property type="term" value="P:vacuolar proton-transporting V-type ATPase complex assembly"/>
    <property type="evidence" value="ECO:0007669"/>
    <property type="project" value="UniProtKB-UniRule"/>
</dbReference>
<sequence>MATRRNVKDEPDTTEPEGIEEKKPEQVNLSVPPSILAKLLFFTFAMLGAPLGTYYISNAFLFTGNSTVAAALAAVMANVILAAYVIVAMREDMPAKEEDERKEKKSQ</sequence>
<comment type="function">
    <text evidence="6">Required for the assembly of the V0 complex of the vacuolar ATPase (V-ATPase) in the endoplasmic reticulum.</text>
</comment>
<comment type="caution">
    <text evidence="8">The sequence shown here is derived from an EMBL/GenBank/DDBJ whole genome shotgun (WGS) entry which is preliminary data.</text>
</comment>
<dbReference type="PANTHER" id="PTHR31792:SF3">
    <property type="entry name" value="VACUOLAR ATPASE ASSEMBLY INTEGRAL MEMBRANE PROTEIN VMA21"/>
    <property type="match status" value="1"/>
</dbReference>
<accession>A0A5J5ELU2</accession>
<evidence type="ECO:0000256" key="4">
    <source>
        <dbReference type="ARBA" id="ARBA00023136"/>
    </source>
</evidence>
<feature type="region of interest" description="Disordered" evidence="7">
    <location>
        <begin position="1"/>
        <end position="26"/>
    </location>
</feature>
<dbReference type="InParanoid" id="A0A5J5ELU2"/>
<dbReference type="InterPro" id="IPR019013">
    <property type="entry name" value="Vma21"/>
</dbReference>
<evidence type="ECO:0000256" key="3">
    <source>
        <dbReference type="ARBA" id="ARBA00022989"/>
    </source>
</evidence>
<dbReference type="OrthoDB" id="160405at2759"/>
<feature type="compositionally biased region" description="Basic and acidic residues" evidence="7">
    <location>
        <begin position="1"/>
        <end position="11"/>
    </location>
</feature>
<gene>
    <name evidence="8" type="ORF">FN846DRAFT_911450</name>
</gene>
<name>A0A5J5ELU2_9PEZI</name>
<organism evidence="8 9">
    <name type="scientific">Sphaerosporella brunnea</name>
    <dbReference type="NCBI Taxonomy" id="1250544"/>
    <lineage>
        <taxon>Eukaryota</taxon>
        <taxon>Fungi</taxon>
        <taxon>Dikarya</taxon>
        <taxon>Ascomycota</taxon>
        <taxon>Pezizomycotina</taxon>
        <taxon>Pezizomycetes</taxon>
        <taxon>Pezizales</taxon>
        <taxon>Pyronemataceae</taxon>
        <taxon>Sphaerosporella</taxon>
    </lineage>
</organism>
<evidence type="ECO:0000256" key="7">
    <source>
        <dbReference type="SAM" id="MobiDB-lite"/>
    </source>
</evidence>
<dbReference type="GO" id="GO:0005789">
    <property type="term" value="C:endoplasmic reticulum membrane"/>
    <property type="evidence" value="ECO:0007669"/>
    <property type="project" value="UniProtKB-SubCell"/>
</dbReference>
<keyword evidence="4 6" id="KW-0472">Membrane</keyword>
<feature type="transmembrane region" description="Helical" evidence="6">
    <location>
        <begin position="68"/>
        <end position="87"/>
    </location>
</feature>
<comment type="subcellular location">
    <subcellularLocation>
        <location evidence="6">Endoplasmic reticulum membrane</location>
        <topology evidence="6">Multi-pass membrane protein</topology>
    </subcellularLocation>
    <subcellularLocation>
        <location evidence="6">Endoplasmic reticulum-Golgi intermediate compartment membrane</location>
        <topology evidence="6">Multi-pass membrane protein</topology>
    </subcellularLocation>
    <subcellularLocation>
        <location evidence="6">Cytoplasmic vesicle</location>
        <location evidence="6">COPII-coated vesicle membrane</location>
        <topology evidence="6">Multi-pass membrane protein</topology>
    </subcellularLocation>
</comment>
<keyword evidence="3 6" id="KW-1133">Transmembrane helix</keyword>
<dbReference type="GO" id="GO:0033116">
    <property type="term" value="C:endoplasmic reticulum-Golgi intermediate compartment membrane"/>
    <property type="evidence" value="ECO:0007669"/>
    <property type="project" value="UniProtKB-SubCell"/>
</dbReference>
<evidence type="ECO:0000256" key="2">
    <source>
        <dbReference type="ARBA" id="ARBA00022824"/>
    </source>
</evidence>
<proteinExistence type="inferred from homology"/>
<dbReference type="PANTHER" id="PTHR31792">
    <property type="entry name" value="VACUOLAR ATPASE ASSEMBLY INTEGRAL MEMBRANE PROTEIN VMA21"/>
    <property type="match status" value="1"/>
</dbReference>
<evidence type="ECO:0000313" key="9">
    <source>
        <dbReference type="Proteomes" id="UP000326924"/>
    </source>
</evidence>
<dbReference type="GO" id="GO:0012507">
    <property type="term" value="C:ER to Golgi transport vesicle membrane"/>
    <property type="evidence" value="ECO:0007669"/>
    <property type="project" value="UniProtKB-SubCell"/>
</dbReference>
<keyword evidence="9" id="KW-1185">Reference proteome</keyword>
<evidence type="ECO:0000313" key="8">
    <source>
        <dbReference type="EMBL" id="KAA8895708.1"/>
    </source>
</evidence>
<evidence type="ECO:0000256" key="5">
    <source>
        <dbReference type="ARBA" id="ARBA00023329"/>
    </source>
</evidence>
<evidence type="ECO:0000256" key="6">
    <source>
        <dbReference type="HAMAP-Rule" id="MF_03058"/>
    </source>
</evidence>